<keyword evidence="1" id="KW-0812">Transmembrane</keyword>
<keyword evidence="1" id="KW-0472">Membrane</keyword>
<dbReference type="AlphaFoldDB" id="A0A2U1K707"/>
<keyword evidence="1" id="KW-1133">Transmembrane helix</keyword>
<keyword evidence="3" id="KW-1185">Reference proteome</keyword>
<dbReference type="RefSeq" id="WP_116553321.1">
    <property type="nucleotide sequence ID" value="NZ_QCZG01000003.1"/>
</dbReference>
<name>A0A2U1K707_9BACI</name>
<dbReference type="EMBL" id="QCZG01000003">
    <property type="protein sequence ID" value="PWA13035.1"/>
    <property type="molecule type" value="Genomic_DNA"/>
</dbReference>
<evidence type="ECO:0000256" key="1">
    <source>
        <dbReference type="SAM" id="Phobius"/>
    </source>
</evidence>
<reference evidence="2 3" key="1">
    <citation type="submission" date="2018-04" db="EMBL/GenBank/DDBJ databases">
        <title>Camelliibacillus theae gen. nov., sp. nov., isolated from Pu'er tea.</title>
        <authorList>
            <person name="Niu L."/>
        </authorList>
    </citation>
    <scope>NUCLEOTIDE SEQUENCE [LARGE SCALE GENOMIC DNA]</scope>
    <source>
        <strain evidence="2 3">T8</strain>
    </source>
</reference>
<gene>
    <name evidence="2" type="ORF">DCC39_02580</name>
</gene>
<dbReference type="Pfam" id="PF19741">
    <property type="entry name" value="DUF6230"/>
    <property type="match status" value="1"/>
</dbReference>
<organism evidence="2 3">
    <name type="scientific">Pueribacillus theae</name>
    <dbReference type="NCBI Taxonomy" id="2171751"/>
    <lineage>
        <taxon>Bacteria</taxon>
        <taxon>Bacillati</taxon>
        <taxon>Bacillota</taxon>
        <taxon>Bacilli</taxon>
        <taxon>Bacillales</taxon>
        <taxon>Bacillaceae</taxon>
        <taxon>Pueribacillus</taxon>
    </lineage>
</organism>
<dbReference type="OrthoDB" id="2967500at2"/>
<evidence type="ECO:0000313" key="3">
    <source>
        <dbReference type="Proteomes" id="UP000245998"/>
    </source>
</evidence>
<evidence type="ECO:0000313" key="2">
    <source>
        <dbReference type="EMBL" id="PWA13035.1"/>
    </source>
</evidence>
<feature type="transmembrane region" description="Helical" evidence="1">
    <location>
        <begin position="12"/>
        <end position="32"/>
    </location>
</feature>
<proteinExistence type="predicted"/>
<accession>A0A2U1K707</accession>
<dbReference type="Proteomes" id="UP000245998">
    <property type="component" value="Unassembled WGS sequence"/>
</dbReference>
<protein>
    <recommendedName>
        <fullName evidence="4">P21</fullName>
    </recommendedName>
</protein>
<evidence type="ECO:0008006" key="4">
    <source>
        <dbReference type="Google" id="ProtNLM"/>
    </source>
</evidence>
<dbReference type="InterPro" id="IPR046198">
    <property type="entry name" value="DUF6230"/>
</dbReference>
<comment type="caution">
    <text evidence="2">The sequence shown here is derived from an EMBL/GenBank/DDBJ whole genome shotgun (WGS) entry which is preliminary data.</text>
</comment>
<sequence>MVDALNVNKKRLGIIGGAGGAGLIALLLSLFLTGSAFAAFPIAGVGGFVIAADKIEGTDFKLYPQLGETEKKAAWGQAAVELGTAKINGLKLSKNIDLQGALDAYNVETVDVMVTSGAGVDGKDLKLRVTGIKSENSTFTNLEVAEHYTDNPLKSIDLKAPTLVLDKPELNTHFLSASNIGIPGLKVKIIANMKDGKKIGDF</sequence>